<evidence type="ECO:0000313" key="1">
    <source>
        <dbReference type="EMBL" id="KAI9901534.1"/>
    </source>
</evidence>
<accession>A0ACC0V741</accession>
<evidence type="ECO:0000313" key="2">
    <source>
        <dbReference type="Proteomes" id="UP001163324"/>
    </source>
</evidence>
<proteinExistence type="predicted"/>
<comment type="caution">
    <text evidence="1">The sequence shown here is derived from an EMBL/GenBank/DDBJ whole genome shotgun (WGS) entry which is preliminary data.</text>
</comment>
<reference evidence="1" key="1">
    <citation type="submission" date="2022-10" db="EMBL/GenBank/DDBJ databases">
        <title>Complete Genome of Trichothecium roseum strain YXFP-22015, a Plant Pathogen Isolated from Citrus.</title>
        <authorList>
            <person name="Wang Y."/>
            <person name="Zhu L."/>
        </authorList>
    </citation>
    <scope>NUCLEOTIDE SEQUENCE</scope>
    <source>
        <strain evidence="1">YXFP-22015</strain>
    </source>
</reference>
<keyword evidence="2" id="KW-1185">Reference proteome</keyword>
<name>A0ACC0V741_9HYPO</name>
<dbReference type="Proteomes" id="UP001163324">
    <property type="component" value="Chromosome 3"/>
</dbReference>
<dbReference type="EMBL" id="CM047942">
    <property type="protein sequence ID" value="KAI9901534.1"/>
    <property type="molecule type" value="Genomic_DNA"/>
</dbReference>
<protein>
    <submittedName>
        <fullName evidence="1">Uncharacterized protein</fullName>
    </submittedName>
</protein>
<gene>
    <name evidence="1" type="ORF">N3K66_003351</name>
</gene>
<sequence length="1135" mass="126483">MGKRAPNSTVDGASAYRKRQKITHEIPAGEDVTSSEQLRQLLSFDQHLGRARHGLQSFKRLLDDIVFGEGDRSAQREILRQYLEAVKPRQTGEDAVFLTDIMEMWSFASQVTDLGVMSSAAVVLALVMQAVSGSLSLVSHGLGICQTLVQEQQLKSISKNLSSEKSKAFILSPTLRLLKEAVCLDGGAFARHIFRARQYTFTSLGRNLEIGSTNEGEEDTRKTPVRTNAVRFFLSCLKYLHSDGRKELLTQKELFSHLTFMIKNDPPQLVLEILHGLKTHVLMDAKISREIKSRSFNTKTLLRVLALYTYNTGDEEQCAAVSDKAHDILVYACTSPTAGLVFPSTGLYPKPTDEEGFGKRGKVANTKADSPEDIYTKGIPVYNFILSEFVQKLRPWSNLKHNELLVAIFESSPELIADYFFNNRSFTFEPKLTMTWIGYSTFLFKTMQLPLPSHFGDRTRYAHGPAPTSILLDNIIPLPINQKVLMRCFSSQSNLISLFATRILVVALEKLSTALKMHEGPSRTGSPKWEDASRRLIDSFCQRIPDMKDVVRMYRGVPAENFLHKTLASRLLRLYYEIIPRVALAANFDVSPLFVIVLKTIDGETGATASEAKAFGVMELENLVSIASYSPGMRWFATVDGLVKGASSSPFTALLRLLCADNGNTPSKQLRKALATVAVENQLVPAQGGLVPLLQALDCSRGLKDVPSIDFIWSFLDNCINRCTTSPIKYLESLTDLASQALSEEKDAALSLLSMTIAEQLSYALASAEKPEKASLARWLSLYFNAVNMSTDDSELLKALYSKVREQLSGQGLRVKDLGSKAEVEMIKSSNVEADEEETSTSYHSDISPTMTPAKLEELLHTPRPSDEDTSALLKWSSKSVEDLVEDGHAANLIRLLGSPHTSIRKEALTNILKMAAKIKESSYEEKDQIWLLLYEVAESSRPHVDAGPAPSSLTAFAAHAVEVIRNPLHPLYPKVNAFLTKSPVWGADKVPLAHDVLHGQPSEDDRYYTEIAWLLTYLVDALATPRDLSVLHRKRWFEKILVLGANPYLRWNLRQRILRILYRATCIDGGSTTLVTRFGVLAWLDGQRTGCEVQEERAVYEAVMRRFWKTCDQERIQGWSKGGAGVLIDSIPKA</sequence>
<organism evidence="1 2">
    <name type="scientific">Trichothecium roseum</name>
    <dbReference type="NCBI Taxonomy" id="47278"/>
    <lineage>
        <taxon>Eukaryota</taxon>
        <taxon>Fungi</taxon>
        <taxon>Dikarya</taxon>
        <taxon>Ascomycota</taxon>
        <taxon>Pezizomycotina</taxon>
        <taxon>Sordariomycetes</taxon>
        <taxon>Hypocreomycetidae</taxon>
        <taxon>Hypocreales</taxon>
        <taxon>Hypocreales incertae sedis</taxon>
        <taxon>Trichothecium</taxon>
    </lineage>
</organism>